<reference evidence="1 2" key="1">
    <citation type="submission" date="2024-07" db="EMBL/GenBank/DDBJ databases">
        <title>Section-level genome sequencing and comparative genomics of Aspergillus sections Usti and Cavernicolus.</title>
        <authorList>
            <consortium name="Lawrence Berkeley National Laboratory"/>
            <person name="Nybo J.L."/>
            <person name="Vesth T.C."/>
            <person name="Theobald S."/>
            <person name="Frisvad J.C."/>
            <person name="Larsen T.O."/>
            <person name="Kjaerboelling I."/>
            <person name="Rothschild-Mancinelli K."/>
            <person name="Lyhne E.K."/>
            <person name="Kogle M.E."/>
            <person name="Barry K."/>
            <person name="Clum A."/>
            <person name="Na H."/>
            <person name="Ledsgaard L."/>
            <person name="Lin J."/>
            <person name="Lipzen A."/>
            <person name="Kuo A."/>
            <person name="Riley R."/>
            <person name="Mondo S."/>
            <person name="Labutti K."/>
            <person name="Haridas S."/>
            <person name="Pangalinan J."/>
            <person name="Salamov A.A."/>
            <person name="Simmons B.A."/>
            <person name="Magnuson J.K."/>
            <person name="Chen J."/>
            <person name="Drula E."/>
            <person name="Henrissat B."/>
            <person name="Wiebenga A."/>
            <person name="Lubbers R.J."/>
            <person name="Gomes A.C."/>
            <person name="Makela M.R."/>
            <person name="Stajich J."/>
            <person name="Grigoriev I.V."/>
            <person name="Mortensen U.H."/>
            <person name="De Vries R.P."/>
            <person name="Baker S.E."/>
            <person name="Andersen M.R."/>
        </authorList>
    </citation>
    <scope>NUCLEOTIDE SEQUENCE [LARGE SCALE GENOMIC DNA]</scope>
    <source>
        <strain evidence="1 2">CBS 209.92</strain>
    </source>
</reference>
<organism evidence="1 2">
    <name type="scientific">Aspergillus keveii</name>
    <dbReference type="NCBI Taxonomy" id="714993"/>
    <lineage>
        <taxon>Eukaryota</taxon>
        <taxon>Fungi</taxon>
        <taxon>Dikarya</taxon>
        <taxon>Ascomycota</taxon>
        <taxon>Pezizomycotina</taxon>
        <taxon>Eurotiomycetes</taxon>
        <taxon>Eurotiomycetidae</taxon>
        <taxon>Eurotiales</taxon>
        <taxon>Aspergillaceae</taxon>
        <taxon>Aspergillus</taxon>
        <taxon>Aspergillus subgen. Nidulantes</taxon>
    </lineage>
</organism>
<protein>
    <submittedName>
        <fullName evidence="1">Uncharacterized protein</fullName>
    </submittedName>
</protein>
<comment type="caution">
    <text evidence="1">The sequence shown here is derived from an EMBL/GenBank/DDBJ whole genome shotgun (WGS) entry which is preliminary data.</text>
</comment>
<sequence length="190" mass="21145">MLTRKVSNEEWAFGTHQDAGTLHPDTKKSTLSWEANPEIPARSRNSAVASCLNRRGFWVILSSGEALELYCRLHRQQSFELEHSAQIKGDVVGCVSSWVGSPRIVMKLDKQILEYTYDGEKLEGPAVIEDGVEGLKTENIAVELQKETDTPEGHVPETVTVAYKIAGPKVLTSFWTNDMGLWMSGEPILE</sequence>
<name>A0ABR4FI47_9EURO</name>
<evidence type="ECO:0000313" key="2">
    <source>
        <dbReference type="Proteomes" id="UP001610563"/>
    </source>
</evidence>
<evidence type="ECO:0000313" key="1">
    <source>
        <dbReference type="EMBL" id="KAL2782916.1"/>
    </source>
</evidence>
<keyword evidence="2" id="KW-1185">Reference proteome</keyword>
<dbReference type="EMBL" id="JBFTWV010000298">
    <property type="protein sequence ID" value="KAL2782916.1"/>
    <property type="molecule type" value="Genomic_DNA"/>
</dbReference>
<proteinExistence type="predicted"/>
<gene>
    <name evidence="1" type="ORF">BJX66DRAFT_147612</name>
</gene>
<dbReference type="Proteomes" id="UP001610563">
    <property type="component" value="Unassembled WGS sequence"/>
</dbReference>
<accession>A0ABR4FI47</accession>